<evidence type="ECO:0000313" key="3">
    <source>
        <dbReference type="Proteomes" id="UP001271007"/>
    </source>
</evidence>
<reference evidence="2" key="1">
    <citation type="submission" date="2023-04" db="EMBL/GenBank/DDBJ databases">
        <title>Black Yeasts Isolated from many extreme environments.</title>
        <authorList>
            <person name="Coleine C."/>
            <person name="Stajich J.E."/>
            <person name="Selbmann L."/>
        </authorList>
    </citation>
    <scope>NUCLEOTIDE SEQUENCE</scope>
    <source>
        <strain evidence="2">CCFEE 5312</strain>
    </source>
</reference>
<evidence type="ECO:0000313" key="2">
    <source>
        <dbReference type="EMBL" id="KAK3058512.1"/>
    </source>
</evidence>
<dbReference type="AlphaFoldDB" id="A0AAJ0LWZ6"/>
<feature type="region of interest" description="Disordered" evidence="1">
    <location>
        <begin position="1"/>
        <end position="66"/>
    </location>
</feature>
<proteinExistence type="predicted"/>
<keyword evidence="3" id="KW-1185">Reference proteome</keyword>
<dbReference type="Proteomes" id="UP001271007">
    <property type="component" value="Unassembled WGS sequence"/>
</dbReference>
<accession>A0AAJ0LWZ6</accession>
<feature type="compositionally biased region" description="Basic and acidic residues" evidence="1">
    <location>
        <begin position="11"/>
        <end position="20"/>
    </location>
</feature>
<organism evidence="2 3">
    <name type="scientific">Extremus antarcticus</name>
    <dbReference type="NCBI Taxonomy" id="702011"/>
    <lineage>
        <taxon>Eukaryota</taxon>
        <taxon>Fungi</taxon>
        <taxon>Dikarya</taxon>
        <taxon>Ascomycota</taxon>
        <taxon>Pezizomycotina</taxon>
        <taxon>Dothideomycetes</taxon>
        <taxon>Dothideomycetidae</taxon>
        <taxon>Mycosphaerellales</taxon>
        <taxon>Extremaceae</taxon>
        <taxon>Extremus</taxon>
    </lineage>
</organism>
<dbReference type="EMBL" id="JAWDJX010000001">
    <property type="protein sequence ID" value="KAK3058512.1"/>
    <property type="molecule type" value="Genomic_DNA"/>
</dbReference>
<sequence>MTPEADQESVSSERRIHDTNEPQTSPSKKRKLGEWDDADPDVRNDSKAVPNRDSVARTEHERAARENHNATNCRLFTLCAELRNQIFENVVAEHQYFRSKSDLTPKNTGFLQTCRFLRRELSPLYWNGPRISLYFCETNLRAGRLDIVTMQRWLESVLEVRDFTYDKLRIGMSTGVDRFRTWHDSVSVSIEPMDRWAREHGVSCSKCRHDETERDAHGQLHSVVKELNERFDNEGKCMEKEDVLKAVAVWFNPPKKVPVERRETIQYMGYSRPNVARRRPTS</sequence>
<feature type="compositionally biased region" description="Basic and acidic residues" evidence="1">
    <location>
        <begin position="54"/>
        <end position="66"/>
    </location>
</feature>
<name>A0AAJ0LWZ6_9PEZI</name>
<evidence type="ECO:0000256" key="1">
    <source>
        <dbReference type="SAM" id="MobiDB-lite"/>
    </source>
</evidence>
<gene>
    <name evidence="2" type="ORF">LTR09_000076</name>
</gene>
<protein>
    <submittedName>
        <fullName evidence="2">Uncharacterized protein</fullName>
    </submittedName>
</protein>
<comment type="caution">
    <text evidence="2">The sequence shown here is derived from an EMBL/GenBank/DDBJ whole genome shotgun (WGS) entry which is preliminary data.</text>
</comment>